<feature type="domain" description="RNA polymerase sigma-70 region 2" evidence="5">
    <location>
        <begin position="11"/>
        <end position="75"/>
    </location>
</feature>
<dbReference type="RefSeq" id="WP_141385227.1">
    <property type="nucleotide sequence ID" value="NZ_BJNF01000112.1"/>
</dbReference>
<keyword evidence="3" id="KW-0731">Sigma factor</keyword>
<keyword evidence="4" id="KW-0804">Transcription</keyword>
<dbReference type="InterPro" id="IPR036388">
    <property type="entry name" value="WH-like_DNA-bd_sf"/>
</dbReference>
<evidence type="ECO:0000256" key="4">
    <source>
        <dbReference type="ARBA" id="ARBA00023163"/>
    </source>
</evidence>
<evidence type="ECO:0000256" key="1">
    <source>
        <dbReference type="ARBA" id="ARBA00010641"/>
    </source>
</evidence>
<dbReference type="InterPro" id="IPR039425">
    <property type="entry name" value="RNA_pol_sigma-70-like"/>
</dbReference>
<dbReference type="Gene3D" id="1.10.10.10">
    <property type="entry name" value="Winged helix-like DNA-binding domain superfamily/Winged helix DNA-binding domain"/>
    <property type="match status" value="1"/>
</dbReference>
<evidence type="ECO:0000256" key="2">
    <source>
        <dbReference type="ARBA" id="ARBA00023015"/>
    </source>
</evidence>
<dbReference type="Proteomes" id="UP000318825">
    <property type="component" value="Unassembled WGS sequence"/>
</dbReference>
<dbReference type="AlphaFoldDB" id="A0A4Y3WFM7"/>
<comment type="similarity">
    <text evidence="1">Belongs to the sigma-70 factor family. ECF subfamily.</text>
</comment>
<dbReference type="NCBIfam" id="TIGR02937">
    <property type="entry name" value="sigma70-ECF"/>
    <property type="match status" value="1"/>
</dbReference>
<comment type="caution">
    <text evidence="7">The sequence shown here is derived from an EMBL/GenBank/DDBJ whole genome shotgun (WGS) entry which is preliminary data.</text>
</comment>
<proteinExistence type="inferred from homology"/>
<evidence type="ECO:0000313" key="8">
    <source>
        <dbReference type="Proteomes" id="UP000318825"/>
    </source>
</evidence>
<organism evidence="7 8">
    <name type="scientific">Nitrobacter winogradskyi</name>
    <name type="common">Nitrobacter agilis</name>
    <dbReference type="NCBI Taxonomy" id="913"/>
    <lineage>
        <taxon>Bacteria</taxon>
        <taxon>Pseudomonadati</taxon>
        <taxon>Pseudomonadota</taxon>
        <taxon>Alphaproteobacteria</taxon>
        <taxon>Hyphomicrobiales</taxon>
        <taxon>Nitrobacteraceae</taxon>
        <taxon>Nitrobacter</taxon>
    </lineage>
</organism>
<dbReference type="InterPro" id="IPR014284">
    <property type="entry name" value="RNA_pol_sigma-70_dom"/>
</dbReference>
<dbReference type="GO" id="GO:0000428">
    <property type="term" value="C:DNA-directed RNA polymerase complex"/>
    <property type="evidence" value="ECO:0007669"/>
    <property type="project" value="UniProtKB-KW"/>
</dbReference>
<dbReference type="PANTHER" id="PTHR43133:SF63">
    <property type="entry name" value="RNA POLYMERASE SIGMA FACTOR FECI-RELATED"/>
    <property type="match status" value="1"/>
</dbReference>
<dbReference type="GO" id="GO:0003677">
    <property type="term" value="F:DNA binding"/>
    <property type="evidence" value="ECO:0007669"/>
    <property type="project" value="InterPro"/>
</dbReference>
<dbReference type="InterPro" id="IPR013249">
    <property type="entry name" value="RNA_pol_sigma70_r4_t2"/>
</dbReference>
<dbReference type="OrthoDB" id="9797134at2"/>
<keyword evidence="2" id="KW-0805">Transcription regulation</keyword>
<sequence length="166" mass="18991">MKDSAAQFVELYLAESGRLQRRVSRIIGCRATASDIVHDVFLRLWKRKQDGMDEASAYLSQSARNAAIDYIRSERVRAEYIERTVPEQRFVTPSSPHDIVAARDHLRHIDDVIRALPERSRHIFLLNRIHGRNYREIASALGISIGAVEKHMIRALKAIRAGAEDF</sequence>
<evidence type="ECO:0000313" key="7">
    <source>
        <dbReference type="EMBL" id="GEC17485.1"/>
    </source>
</evidence>
<dbReference type="Gene3D" id="1.10.1740.10">
    <property type="match status" value="1"/>
</dbReference>
<dbReference type="InterPro" id="IPR013325">
    <property type="entry name" value="RNA_pol_sigma_r2"/>
</dbReference>
<dbReference type="InterPro" id="IPR013324">
    <property type="entry name" value="RNA_pol_sigma_r3/r4-like"/>
</dbReference>
<dbReference type="CDD" id="cd06171">
    <property type="entry name" value="Sigma70_r4"/>
    <property type="match status" value="1"/>
</dbReference>
<gene>
    <name evidence="7" type="ORF">NWI01_33770</name>
</gene>
<protein>
    <submittedName>
        <fullName evidence="7">DNA-directed RNA polymerase sigma-70 factor</fullName>
    </submittedName>
</protein>
<dbReference type="InterPro" id="IPR007627">
    <property type="entry name" value="RNA_pol_sigma70_r2"/>
</dbReference>
<evidence type="ECO:0000256" key="3">
    <source>
        <dbReference type="ARBA" id="ARBA00023082"/>
    </source>
</evidence>
<keyword evidence="7" id="KW-0240">DNA-directed RNA polymerase</keyword>
<dbReference type="Pfam" id="PF04542">
    <property type="entry name" value="Sigma70_r2"/>
    <property type="match status" value="1"/>
</dbReference>
<dbReference type="SUPFAM" id="SSF88946">
    <property type="entry name" value="Sigma2 domain of RNA polymerase sigma factors"/>
    <property type="match status" value="1"/>
</dbReference>
<evidence type="ECO:0000259" key="6">
    <source>
        <dbReference type="Pfam" id="PF08281"/>
    </source>
</evidence>
<evidence type="ECO:0000259" key="5">
    <source>
        <dbReference type="Pfam" id="PF04542"/>
    </source>
</evidence>
<name>A0A4Y3WFM7_NITWI</name>
<dbReference type="Pfam" id="PF08281">
    <property type="entry name" value="Sigma70_r4_2"/>
    <property type="match status" value="1"/>
</dbReference>
<dbReference type="GO" id="GO:0016987">
    <property type="term" value="F:sigma factor activity"/>
    <property type="evidence" value="ECO:0007669"/>
    <property type="project" value="UniProtKB-KW"/>
</dbReference>
<accession>A0A4Y3WFM7</accession>
<dbReference type="PANTHER" id="PTHR43133">
    <property type="entry name" value="RNA POLYMERASE ECF-TYPE SIGMA FACTO"/>
    <property type="match status" value="1"/>
</dbReference>
<dbReference type="SUPFAM" id="SSF88659">
    <property type="entry name" value="Sigma3 and sigma4 domains of RNA polymerase sigma factors"/>
    <property type="match status" value="1"/>
</dbReference>
<reference evidence="7 8" key="1">
    <citation type="submission" date="2019-06" db="EMBL/GenBank/DDBJ databases">
        <title>Whole genome shotgun sequence of Nitrobacter winogradskyi NBRC 14297.</title>
        <authorList>
            <person name="Hosoyama A."/>
            <person name="Uohara A."/>
            <person name="Ohji S."/>
            <person name="Ichikawa N."/>
        </authorList>
    </citation>
    <scope>NUCLEOTIDE SEQUENCE [LARGE SCALE GENOMIC DNA]</scope>
    <source>
        <strain evidence="7 8">NBRC 14297</strain>
    </source>
</reference>
<feature type="domain" description="RNA polymerase sigma factor 70 region 4 type 2" evidence="6">
    <location>
        <begin position="109"/>
        <end position="159"/>
    </location>
</feature>
<dbReference type="EMBL" id="BJNF01000112">
    <property type="protein sequence ID" value="GEC17485.1"/>
    <property type="molecule type" value="Genomic_DNA"/>
</dbReference>
<dbReference type="GO" id="GO:0006352">
    <property type="term" value="P:DNA-templated transcription initiation"/>
    <property type="evidence" value="ECO:0007669"/>
    <property type="project" value="InterPro"/>
</dbReference>